<sequence>MDPPLASQRGADAAQHARHVGSASVIHDESGILRDHLLSQVVDACQLGGDHGNRFVLIVTETSSHCEWIIFCEHLLVSEQLRVLWTHALPGTSSRVATLNESVLVVSTDGVQFILHMDEDTGAFPFCGLAYPAHIPLSATHIERLLAALSDPLSPEMRLTKWILVQKSRPVESPSPQTDTEACASKTDAEERNNDKDTQEAVHVQTPIGVFSVPLGLTETIATLRATFSKAHGLPLEAVRAWSIDSTRTCELQLEDETLLGDLDVKLTPRQVQEGEDGPERLQEHQREKGKLYVDTGKAENKKKTPKDTFTKNPRSEEEVFAKIFLDVDIPTPHLDEMRTELEQLRQIVQSNSLPSPAGWKQAPLSFNGLMSHGGKVELAACFAATDLLNAPALVSVAIIAEYVRVRAALCHPGAEKCNNAEPLPAPAPNMGIILPNDKDILLRNEIFREVSLWESADRTTKLLHSIGPRNAARHGTFLETRTQKTPGGPIKSAVAGECGMIAEIVSSTIVYAVSLTKRACILSAYTTEVACDNFVSGFFTMDQTKTPSSALSLEFTGVVCLREIYVELHASLPARLATFYASHRLRSVTYRITLKLRNEQGQLVQTCVKEVCVAAKPGEDTLVAPHFHRRAQTQLWSKEQLHGPPTKQLVSESTEMAKEEGEPATAEDTESPYNGSWCAKVWNNEVRTVDIYIESAGKGDLCDVSGICTLVRVTPNGWPRTAEHEAQYYDTRPGVDIIDWIDPQRALDDTEAEFCQPLFPQEDLFLIKDRADNAERVNLLPRKILVSSCVGSILAGELWKRQSSEMGVPFPPPKLRSESLLATLEKIHQVNDVSAHSLHMFFDYFVHRSERYVPESDWHRYVGVLCNLGEELVKVRNEDPNAYHKMLCSHFFSKDSGSHELFSRRVYELADDFPGWTPLPLLWPKKTAVDPFTAQRRVLSSQNVSWRHIFSEPAEYAVEISYSLGNTLGNDDTMNLHSIMNAEANQVWDSLRRALGLEGQGLLPVPRCDDNAEPCEKESLTTAAASLVFRNPCSKELSPDRGAQIKLHCNLPLKPKSTSLVRWELVGTPSKGDIRTFSEAASSLRCLQNLYTAASRNLRAHVENAAAFGSNDPLAEMRVIWRANDGNIDNDEDDPSSVSALAIARLRLCAGEVFKFTMKEIGTRHLENEQIMSLLRSFVFFGSSQNLSRDCAKLLSNRLEMQPHLIGDILSSEAEQHPVGDGNWIKFSSASALFNVIPGDGWTETKFAALISVLLAVELFLKRALPLHAVTSVLRDILESNIGLFLRSRVTRVKSPTKSEGVHHSNFRKITQITLRLFARIHSGLPYCSLIADEDISESLLNMMVAEDGYVPETLTKMAYQAPVSRRVMEAIASPRHARFPISAETLRAIVRYASTSVDDAVCWTLTLSILRRLKTSAVAEIFSLDLRLAIRQHLLVSDTVEDTLKLAFRLREYWLELSGKVGASGNPPFAADGNDPCKHESSADVVQAEKHGETVTVETKRGETADNARDAAQDQDLLSMSAHCDDILLDPL</sequence>
<dbReference type="Proteomes" id="UP000241890">
    <property type="component" value="Unassembled WGS sequence"/>
</dbReference>
<protein>
    <submittedName>
        <fullName evidence="2">Uncharacterized protein</fullName>
    </submittedName>
</protein>
<gene>
    <name evidence="2" type="ORF">FCC1311_016672</name>
</gene>
<accession>A0A2R5G534</accession>
<feature type="region of interest" description="Disordered" evidence="1">
    <location>
        <begin position="170"/>
        <end position="201"/>
    </location>
</feature>
<feature type="compositionally biased region" description="Basic and acidic residues" evidence="1">
    <location>
        <begin position="278"/>
        <end position="291"/>
    </location>
</feature>
<feature type="compositionally biased region" description="Basic and acidic residues" evidence="1">
    <location>
        <begin position="187"/>
        <end position="200"/>
    </location>
</feature>
<evidence type="ECO:0000256" key="1">
    <source>
        <dbReference type="SAM" id="MobiDB-lite"/>
    </source>
</evidence>
<feature type="region of interest" description="Disordered" evidence="1">
    <location>
        <begin position="641"/>
        <end position="673"/>
    </location>
</feature>
<organism evidence="2 3">
    <name type="scientific">Hondaea fermentalgiana</name>
    <dbReference type="NCBI Taxonomy" id="2315210"/>
    <lineage>
        <taxon>Eukaryota</taxon>
        <taxon>Sar</taxon>
        <taxon>Stramenopiles</taxon>
        <taxon>Bigyra</taxon>
        <taxon>Labyrinthulomycetes</taxon>
        <taxon>Thraustochytrida</taxon>
        <taxon>Thraustochytriidae</taxon>
        <taxon>Hondaea</taxon>
    </lineage>
</organism>
<dbReference type="EMBL" id="BEYU01000012">
    <property type="protein sequence ID" value="GBG25449.1"/>
    <property type="molecule type" value="Genomic_DNA"/>
</dbReference>
<evidence type="ECO:0000313" key="2">
    <source>
        <dbReference type="EMBL" id="GBG25449.1"/>
    </source>
</evidence>
<keyword evidence="3" id="KW-1185">Reference proteome</keyword>
<dbReference type="InParanoid" id="A0A2R5G534"/>
<evidence type="ECO:0000313" key="3">
    <source>
        <dbReference type="Proteomes" id="UP000241890"/>
    </source>
</evidence>
<feature type="compositionally biased region" description="Basic and acidic residues" evidence="1">
    <location>
        <begin position="1487"/>
        <end position="1514"/>
    </location>
</feature>
<name>A0A2R5G534_9STRA</name>
<proteinExistence type="predicted"/>
<reference evidence="2 3" key="1">
    <citation type="submission" date="2017-12" db="EMBL/GenBank/DDBJ databases">
        <title>Sequencing, de novo assembly and annotation of complete genome of a new Thraustochytrid species, strain FCC1311.</title>
        <authorList>
            <person name="Sedici K."/>
            <person name="Godart F."/>
            <person name="Aiese Cigliano R."/>
            <person name="Sanseverino W."/>
            <person name="Barakat M."/>
            <person name="Ortet P."/>
            <person name="Marechal E."/>
            <person name="Cagnac O."/>
            <person name="Amato A."/>
        </authorList>
    </citation>
    <scope>NUCLEOTIDE SEQUENCE [LARGE SCALE GENOMIC DNA]</scope>
</reference>
<feature type="region of interest" description="Disordered" evidence="1">
    <location>
        <begin position="1487"/>
        <end position="1516"/>
    </location>
</feature>
<comment type="caution">
    <text evidence="2">The sequence shown here is derived from an EMBL/GenBank/DDBJ whole genome shotgun (WGS) entry which is preliminary data.</text>
</comment>
<feature type="region of interest" description="Disordered" evidence="1">
    <location>
        <begin position="272"/>
        <end position="291"/>
    </location>
</feature>